<sequence length="696" mass="73044">MPVARRHIRLAALLTVLAAGSAGVLAVAQGQESAADRAAAGPRTPQTPALGASTTGGSVLQIVAHPDDDLFFMNPDLVRSVLAGTAVTTTYLTSGEADGINQAGGNLKDPAQPADHAAYAEARQNGIRSAYAQMATGDRTSAWKRTSIPTAGGGFAEVDVLVAKPEINLVWLQMREAGSIGADRPESMRGLWDGRIPALGSQLTSGTPVRQSFTYTKDQAVATIAGILERYKPTTIRMQDPTPGKFPKDGKITDHQDHMYGARFAQAAAERYAAVADRPHFSVQNYLGYLNSALPHVLDPATVETKLGFLKTYAWMDRENHCGSPAGCGDRKVAAKPTGRDWVHSMRYSRGDHTSWLTEGRAGRLWAFSVLDGHMAFWTRTGPQAEWAGPTLMPGSGIDPGASAATLPDGRVAVLGTRTVLGERPQDYRREVVYAVQSAPDGPFEAWQSLGTPEAADQDGTSAISAPAVAVGPDGKVTAYVRDSARTLRASEQQPDGGFGPWARLGGEDLQSDPVTATDAAGRRHVYATTAGTVVAWIQPSPAAPLLGPFPTQLPPTTVPLTATPDGEGVRLWFRRPDSGTVRTALVTASGTTAPHISTVTEAGGRAGYGAVSVAGRLLSGRAESGTAGTSAVGGPPSWNESRMLYAGAPASILEPAGAATTIVLGLDAELHVTSTLPTKDPTRPTHTTWRPAIRP</sequence>
<dbReference type="Gene3D" id="3.40.50.10320">
    <property type="entry name" value="LmbE-like"/>
    <property type="match status" value="1"/>
</dbReference>
<dbReference type="Pfam" id="PF02585">
    <property type="entry name" value="PIG-L"/>
    <property type="match status" value="1"/>
</dbReference>
<reference evidence="4 5" key="1">
    <citation type="submission" date="2019-12" db="EMBL/GenBank/DDBJ databases">
        <title>Genome sequence of Streptomyces bambusae.</title>
        <authorList>
            <person name="Bansal K."/>
            <person name="Choksket S."/>
            <person name="Korpole S."/>
            <person name="Patil P.B."/>
        </authorList>
    </citation>
    <scope>NUCLEOTIDE SEQUENCE [LARGE SCALE GENOMIC DNA]</scope>
    <source>
        <strain evidence="4 5">SK60</strain>
    </source>
</reference>
<comment type="caution">
    <text evidence="4">The sequence shown here is derived from an EMBL/GenBank/DDBJ whole genome shotgun (WGS) entry which is preliminary data.</text>
</comment>
<dbReference type="SUPFAM" id="SSF89372">
    <property type="entry name" value="Fucose-specific lectin"/>
    <property type="match status" value="1"/>
</dbReference>
<evidence type="ECO:0000313" key="5">
    <source>
        <dbReference type="Proteomes" id="UP000812013"/>
    </source>
</evidence>
<dbReference type="SUPFAM" id="SSF102588">
    <property type="entry name" value="LmbE-like"/>
    <property type="match status" value="1"/>
</dbReference>
<dbReference type="InterPro" id="IPR024078">
    <property type="entry name" value="LmbE-like_dom_sf"/>
</dbReference>
<evidence type="ECO:0000256" key="2">
    <source>
        <dbReference type="SAM" id="MobiDB-lite"/>
    </source>
</evidence>
<name>A0ABS6ZAJ8_9ACTN</name>
<accession>A0ABS6ZAJ8</accession>
<dbReference type="PANTHER" id="PTHR12993">
    <property type="entry name" value="N-ACETYLGLUCOSAMINYL-PHOSPHATIDYLINOSITOL DE-N-ACETYLASE-RELATED"/>
    <property type="match status" value="1"/>
</dbReference>
<keyword evidence="5" id="KW-1185">Reference proteome</keyword>
<dbReference type="Proteomes" id="UP000812013">
    <property type="component" value="Unassembled WGS sequence"/>
</dbReference>
<organism evidence="4 5">
    <name type="scientific">Streptomyces bambusae</name>
    <dbReference type="NCBI Taxonomy" id="1550616"/>
    <lineage>
        <taxon>Bacteria</taxon>
        <taxon>Bacillati</taxon>
        <taxon>Actinomycetota</taxon>
        <taxon>Actinomycetes</taxon>
        <taxon>Kitasatosporales</taxon>
        <taxon>Streptomycetaceae</taxon>
        <taxon>Streptomyces</taxon>
    </lineage>
</organism>
<keyword evidence="1" id="KW-0862">Zinc</keyword>
<dbReference type="PANTHER" id="PTHR12993:SF26">
    <property type="entry name" value="1D-MYO-INOSITOL 2-ACETAMIDO-2-DEOXY-ALPHA-D-GLUCOPYRANOSIDE DEACETYLASE"/>
    <property type="match status" value="1"/>
</dbReference>
<evidence type="ECO:0000256" key="3">
    <source>
        <dbReference type="SAM" id="SignalP"/>
    </source>
</evidence>
<dbReference type="EMBL" id="WTFF01000118">
    <property type="protein sequence ID" value="MBW5483695.1"/>
    <property type="molecule type" value="Genomic_DNA"/>
</dbReference>
<evidence type="ECO:0000256" key="1">
    <source>
        <dbReference type="ARBA" id="ARBA00022833"/>
    </source>
</evidence>
<feature type="chain" id="PRO_5046622578" evidence="3">
    <location>
        <begin position="27"/>
        <end position="696"/>
    </location>
</feature>
<feature type="region of interest" description="Disordered" evidence="2">
    <location>
        <begin position="676"/>
        <end position="696"/>
    </location>
</feature>
<protein>
    <submittedName>
        <fullName evidence="4">PIG-L family deacetylase</fullName>
    </submittedName>
</protein>
<feature type="signal peptide" evidence="3">
    <location>
        <begin position="1"/>
        <end position="26"/>
    </location>
</feature>
<gene>
    <name evidence="4" type="ORF">GPJ59_17835</name>
</gene>
<keyword evidence="3" id="KW-0732">Signal</keyword>
<dbReference type="InterPro" id="IPR003737">
    <property type="entry name" value="GlcNAc_PI_deacetylase-related"/>
</dbReference>
<evidence type="ECO:0000313" key="4">
    <source>
        <dbReference type="EMBL" id="MBW5483695.1"/>
    </source>
</evidence>
<dbReference type="RefSeq" id="WP_219668181.1">
    <property type="nucleotide sequence ID" value="NZ_WTFF01000118.1"/>
</dbReference>
<proteinExistence type="predicted"/>
<feature type="region of interest" description="Disordered" evidence="2">
    <location>
        <begin position="487"/>
        <end position="511"/>
    </location>
</feature>